<keyword evidence="1" id="KW-0677">Repeat</keyword>
<accession>A0A5N5GJQ3</accession>
<dbReference type="Gene3D" id="1.25.40.10">
    <property type="entry name" value="Tetratricopeptide repeat domain"/>
    <property type="match status" value="1"/>
</dbReference>
<dbReference type="Proteomes" id="UP000327157">
    <property type="component" value="Chromosome 9"/>
</dbReference>
<dbReference type="InterPro" id="IPR002885">
    <property type="entry name" value="PPR_rpt"/>
</dbReference>
<evidence type="ECO:0000313" key="3">
    <source>
        <dbReference type="EMBL" id="KAB2613802.1"/>
    </source>
</evidence>
<comment type="caution">
    <text evidence="3">The sequence shown here is derived from an EMBL/GenBank/DDBJ whole genome shotgun (WGS) entry which is preliminary data.</text>
</comment>
<dbReference type="AlphaFoldDB" id="A0A5N5GJQ3"/>
<evidence type="ECO:0000256" key="1">
    <source>
        <dbReference type="ARBA" id="ARBA00022737"/>
    </source>
</evidence>
<dbReference type="OrthoDB" id="1748324at2759"/>
<gene>
    <name evidence="3" type="ORF">D8674_036118</name>
</gene>
<dbReference type="EMBL" id="SMOL01000458">
    <property type="protein sequence ID" value="KAB2613802.1"/>
    <property type="molecule type" value="Genomic_DNA"/>
</dbReference>
<proteinExistence type="predicted"/>
<dbReference type="GO" id="GO:0003723">
    <property type="term" value="F:RNA binding"/>
    <property type="evidence" value="ECO:0007669"/>
    <property type="project" value="InterPro"/>
</dbReference>
<dbReference type="InterPro" id="IPR046960">
    <property type="entry name" value="PPR_At4g14850-like_plant"/>
</dbReference>
<dbReference type="PANTHER" id="PTHR47926">
    <property type="entry name" value="PENTATRICOPEPTIDE REPEAT-CONTAINING PROTEIN"/>
    <property type="match status" value="1"/>
</dbReference>
<evidence type="ECO:0000313" key="4">
    <source>
        <dbReference type="Proteomes" id="UP000327157"/>
    </source>
</evidence>
<dbReference type="PROSITE" id="PS51375">
    <property type="entry name" value="PPR"/>
    <property type="match status" value="1"/>
</dbReference>
<sequence>MYAKCDVLDEASRVFHGIAKKNSVSWNATLQGLAMHRHGEKALELFSQMVKAGVLPDKLTFIGVSCACAHVANARLQMRSTGVQKPPGASSIEVDDKVREFTVFGKLHTKSDEVYWLIDRLRLDLKQLNMSPGSISNDK</sequence>
<dbReference type="GO" id="GO:0009451">
    <property type="term" value="P:RNA modification"/>
    <property type="evidence" value="ECO:0007669"/>
    <property type="project" value="InterPro"/>
</dbReference>
<name>A0A5N5GJQ3_9ROSA</name>
<feature type="repeat" description="PPR" evidence="2">
    <location>
        <begin position="22"/>
        <end position="56"/>
    </location>
</feature>
<dbReference type="InterPro" id="IPR011990">
    <property type="entry name" value="TPR-like_helical_dom_sf"/>
</dbReference>
<reference evidence="3 4" key="3">
    <citation type="submission" date="2019-11" db="EMBL/GenBank/DDBJ databases">
        <title>A de novo genome assembly of a pear dwarfing rootstock.</title>
        <authorList>
            <person name="Wang F."/>
            <person name="Wang J."/>
            <person name="Li S."/>
            <person name="Zhang Y."/>
            <person name="Fang M."/>
            <person name="Ma L."/>
            <person name="Zhao Y."/>
            <person name="Jiang S."/>
        </authorList>
    </citation>
    <scope>NUCLEOTIDE SEQUENCE [LARGE SCALE GENOMIC DNA]</scope>
    <source>
        <strain evidence="3">S2</strain>
        <tissue evidence="3">Leaf</tissue>
    </source>
</reference>
<evidence type="ECO:0000256" key="2">
    <source>
        <dbReference type="PROSITE-ProRule" id="PRU00708"/>
    </source>
</evidence>
<keyword evidence="4" id="KW-1185">Reference proteome</keyword>
<organism evidence="3 4">
    <name type="scientific">Pyrus ussuriensis x Pyrus communis</name>
    <dbReference type="NCBI Taxonomy" id="2448454"/>
    <lineage>
        <taxon>Eukaryota</taxon>
        <taxon>Viridiplantae</taxon>
        <taxon>Streptophyta</taxon>
        <taxon>Embryophyta</taxon>
        <taxon>Tracheophyta</taxon>
        <taxon>Spermatophyta</taxon>
        <taxon>Magnoliopsida</taxon>
        <taxon>eudicotyledons</taxon>
        <taxon>Gunneridae</taxon>
        <taxon>Pentapetalae</taxon>
        <taxon>rosids</taxon>
        <taxon>fabids</taxon>
        <taxon>Rosales</taxon>
        <taxon>Rosaceae</taxon>
        <taxon>Amygdaloideae</taxon>
        <taxon>Maleae</taxon>
        <taxon>Pyrus</taxon>
    </lineage>
</organism>
<dbReference type="NCBIfam" id="TIGR00756">
    <property type="entry name" value="PPR"/>
    <property type="match status" value="1"/>
</dbReference>
<dbReference type="Pfam" id="PF13041">
    <property type="entry name" value="PPR_2"/>
    <property type="match status" value="1"/>
</dbReference>
<reference evidence="3 4" key="1">
    <citation type="submission" date="2019-09" db="EMBL/GenBank/DDBJ databases">
        <authorList>
            <person name="Ou C."/>
        </authorList>
    </citation>
    <scope>NUCLEOTIDE SEQUENCE [LARGE SCALE GENOMIC DNA]</scope>
    <source>
        <strain evidence="3">S2</strain>
        <tissue evidence="3">Leaf</tissue>
    </source>
</reference>
<protein>
    <submittedName>
        <fullName evidence="3">Pentatricopeptide repeat-containing protein</fullName>
    </submittedName>
</protein>
<reference evidence="4" key="2">
    <citation type="submission" date="2019-10" db="EMBL/GenBank/DDBJ databases">
        <title>A de novo genome assembly of a pear dwarfing rootstock.</title>
        <authorList>
            <person name="Wang F."/>
            <person name="Wang J."/>
            <person name="Li S."/>
            <person name="Zhang Y."/>
            <person name="Fang M."/>
            <person name="Ma L."/>
            <person name="Zhao Y."/>
            <person name="Jiang S."/>
        </authorList>
    </citation>
    <scope>NUCLEOTIDE SEQUENCE [LARGE SCALE GENOMIC DNA]</scope>
</reference>